<dbReference type="Gene3D" id="2.60.40.4270">
    <property type="entry name" value="Listeria-Bacteroides repeat domain"/>
    <property type="match status" value="1"/>
</dbReference>
<evidence type="ECO:0000313" key="3">
    <source>
        <dbReference type="Proteomes" id="UP000886750"/>
    </source>
</evidence>
<dbReference type="InterPro" id="IPR042229">
    <property type="entry name" value="Listeria/Bacterioides_rpt_sf"/>
</dbReference>
<sequence length="98" mass="11168">MKKFLAVIIALLLSVTSLILIGCDRSGSVNSGNSVYIEFYLEETLYKRVKADNAVYKLPDEPEKGGYDFDGWYWDKDLWENPLTEESVKNKIDAGKKL</sequence>
<accession>A0A9D1ZWX2</accession>
<reference evidence="2" key="1">
    <citation type="journal article" date="2021" name="PeerJ">
        <title>Extensive microbial diversity within the chicken gut microbiome revealed by metagenomics and culture.</title>
        <authorList>
            <person name="Gilroy R."/>
            <person name="Ravi A."/>
            <person name="Getino M."/>
            <person name="Pursley I."/>
            <person name="Horton D.L."/>
            <person name="Alikhan N.F."/>
            <person name="Baker D."/>
            <person name="Gharbi K."/>
            <person name="Hall N."/>
            <person name="Watson M."/>
            <person name="Adriaenssens E.M."/>
            <person name="Foster-Nyarko E."/>
            <person name="Jarju S."/>
            <person name="Secka A."/>
            <person name="Antonio M."/>
            <person name="Oren A."/>
            <person name="Chaudhuri R.R."/>
            <person name="La Ragione R."/>
            <person name="Hildebrand F."/>
            <person name="Pallen M.J."/>
        </authorList>
    </citation>
    <scope>NUCLEOTIDE SEQUENCE</scope>
    <source>
        <strain evidence="2">1345</strain>
    </source>
</reference>
<dbReference type="InterPro" id="IPR013378">
    <property type="entry name" value="InlB-like_B-rpt"/>
</dbReference>
<gene>
    <name evidence="2" type="ORF">H9729_06125</name>
</gene>
<dbReference type="PROSITE" id="PS51257">
    <property type="entry name" value="PROKAR_LIPOPROTEIN"/>
    <property type="match status" value="1"/>
</dbReference>
<comment type="caution">
    <text evidence="2">The sequence shown here is derived from an EMBL/GenBank/DDBJ whole genome shotgun (WGS) entry which is preliminary data.</text>
</comment>
<dbReference type="EMBL" id="DXCQ01000056">
    <property type="protein sequence ID" value="HIY97249.1"/>
    <property type="molecule type" value="Genomic_DNA"/>
</dbReference>
<name>A0A9D1ZWX2_9FIRM</name>
<evidence type="ECO:0000313" key="2">
    <source>
        <dbReference type="EMBL" id="HIY97249.1"/>
    </source>
</evidence>
<organism evidence="2 3">
    <name type="scientific">Candidatus Borkfalkia excrementigallinarum</name>
    <dbReference type="NCBI Taxonomy" id="2838506"/>
    <lineage>
        <taxon>Bacteria</taxon>
        <taxon>Bacillati</taxon>
        <taxon>Bacillota</taxon>
        <taxon>Clostridia</taxon>
        <taxon>Christensenellales</taxon>
        <taxon>Christensenellaceae</taxon>
        <taxon>Candidatus Borkfalkia</taxon>
    </lineage>
</organism>
<proteinExistence type="predicted"/>
<dbReference type="Proteomes" id="UP000886750">
    <property type="component" value="Unassembled WGS sequence"/>
</dbReference>
<dbReference type="AlphaFoldDB" id="A0A9D1ZWX2"/>
<reference evidence="2" key="2">
    <citation type="submission" date="2021-04" db="EMBL/GenBank/DDBJ databases">
        <authorList>
            <person name="Gilroy R."/>
        </authorList>
    </citation>
    <scope>NUCLEOTIDE SEQUENCE</scope>
    <source>
        <strain evidence="2">1345</strain>
    </source>
</reference>
<protein>
    <submittedName>
        <fullName evidence="2">InlB B-repeat-containing protein</fullName>
    </submittedName>
</protein>
<dbReference type="GO" id="GO:0030313">
    <property type="term" value="C:cell envelope"/>
    <property type="evidence" value="ECO:0007669"/>
    <property type="project" value="UniProtKB-SubCell"/>
</dbReference>
<evidence type="ECO:0000256" key="1">
    <source>
        <dbReference type="ARBA" id="ARBA00004196"/>
    </source>
</evidence>
<dbReference type="Pfam" id="PF09479">
    <property type="entry name" value="Flg_new"/>
    <property type="match status" value="1"/>
</dbReference>
<comment type="subcellular location">
    <subcellularLocation>
        <location evidence="1">Cell envelope</location>
    </subcellularLocation>
</comment>